<keyword evidence="3" id="KW-1185">Reference proteome</keyword>
<keyword evidence="1" id="KW-0175">Coiled coil</keyword>
<evidence type="ECO:0000313" key="2">
    <source>
        <dbReference type="EMBL" id="MCG2420531.1"/>
    </source>
</evidence>
<proteinExistence type="predicted"/>
<dbReference type="SUPFAM" id="SSF46689">
    <property type="entry name" value="Homeodomain-like"/>
    <property type="match status" value="1"/>
</dbReference>
<comment type="caution">
    <text evidence="2">The sequence shown here is derived from an EMBL/GenBank/DDBJ whole genome shotgun (WGS) entry which is preliminary data.</text>
</comment>
<dbReference type="Proteomes" id="UP001139461">
    <property type="component" value="Unassembled WGS sequence"/>
</dbReference>
<name>A0A9X1UBB1_9FLAO</name>
<evidence type="ECO:0008006" key="4">
    <source>
        <dbReference type="Google" id="ProtNLM"/>
    </source>
</evidence>
<evidence type="ECO:0000256" key="1">
    <source>
        <dbReference type="SAM" id="Coils"/>
    </source>
</evidence>
<feature type="coiled-coil region" evidence="1">
    <location>
        <begin position="65"/>
        <end position="92"/>
    </location>
</feature>
<gene>
    <name evidence="2" type="ORF">K8089_16030</name>
</gene>
<dbReference type="AlphaFoldDB" id="A0A9X1UBB1"/>
<accession>A0A9X1UBB1</accession>
<dbReference type="InterPro" id="IPR036388">
    <property type="entry name" value="WH-like_DNA-bd_sf"/>
</dbReference>
<sequence>MKQSKQILRYSESFKLSVLKDIESNHLSFGEAMLKYNIKGRSTIQNWAKKYGNFSLLNKIVIMKKPGEIDRLKEMKNEIRRLKEALADTVLDRKIAESTLEVICEDMDLDLEKVKKKAGEELQRRQSKKTKK</sequence>
<organism evidence="2 3">
    <name type="scientific">Aequorivita vitellina</name>
    <dbReference type="NCBI Taxonomy" id="2874475"/>
    <lineage>
        <taxon>Bacteria</taxon>
        <taxon>Pseudomonadati</taxon>
        <taxon>Bacteroidota</taxon>
        <taxon>Flavobacteriia</taxon>
        <taxon>Flavobacteriales</taxon>
        <taxon>Flavobacteriaceae</taxon>
        <taxon>Aequorivita</taxon>
    </lineage>
</organism>
<dbReference type="RefSeq" id="WP_237604297.1">
    <property type="nucleotide sequence ID" value="NZ_JAIRBA010000079.1"/>
</dbReference>
<dbReference type="Gene3D" id="1.10.10.10">
    <property type="entry name" value="Winged helix-like DNA-binding domain superfamily/Winged helix DNA-binding domain"/>
    <property type="match status" value="1"/>
</dbReference>
<dbReference type="EMBL" id="JAIRBA010000079">
    <property type="protein sequence ID" value="MCG2420531.1"/>
    <property type="molecule type" value="Genomic_DNA"/>
</dbReference>
<protein>
    <recommendedName>
        <fullName evidence="4">Transposase</fullName>
    </recommendedName>
</protein>
<evidence type="ECO:0000313" key="3">
    <source>
        <dbReference type="Proteomes" id="UP001139461"/>
    </source>
</evidence>
<dbReference type="InterPro" id="IPR009057">
    <property type="entry name" value="Homeodomain-like_sf"/>
</dbReference>
<reference evidence="2" key="1">
    <citation type="submission" date="2021-09" db="EMBL/GenBank/DDBJ databases">
        <title>Genome of Aequorivita sp. strain F47161.</title>
        <authorList>
            <person name="Wang Y."/>
        </authorList>
    </citation>
    <scope>NUCLEOTIDE SEQUENCE</scope>
    <source>
        <strain evidence="2">F47161</strain>
    </source>
</reference>